<dbReference type="RefSeq" id="XP_056515604.1">
    <property type="nucleotide sequence ID" value="XM_056650754.1"/>
</dbReference>
<dbReference type="OrthoDB" id="4363568at2759"/>
<feature type="signal peptide" evidence="2">
    <location>
        <begin position="1"/>
        <end position="20"/>
    </location>
</feature>
<dbReference type="GeneID" id="81389922"/>
<dbReference type="Pfam" id="PF13668">
    <property type="entry name" value="Ferritin_2"/>
    <property type="match status" value="1"/>
</dbReference>
<name>A0A9W9G9A4_9EURO</name>
<accession>A0A9W9G9A4</accession>
<evidence type="ECO:0000256" key="1">
    <source>
        <dbReference type="SAM" id="MobiDB-lite"/>
    </source>
</evidence>
<evidence type="ECO:0000256" key="2">
    <source>
        <dbReference type="SAM" id="SignalP"/>
    </source>
</evidence>
<dbReference type="EMBL" id="JAPMSZ010000001">
    <property type="protein sequence ID" value="KAJ5114411.1"/>
    <property type="molecule type" value="Genomic_DNA"/>
</dbReference>
<protein>
    <submittedName>
        <fullName evidence="3">Uncharacterized protein</fullName>
    </submittedName>
</protein>
<keyword evidence="4" id="KW-1185">Reference proteome</keyword>
<feature type="chain" id="PRO_5040905432" evidence="2">
    <location>
        <begin position="21"/>
        <end position="244"/>
    </location>
</feature>
<feature type="compositionally biased region" description="Low complexity" evidence="1">
    <location>
        <begin position="224"/>
        <end position="237"/>
    </location>
</feature>
<reference evidence="3" key="1">
    <citation type="submission" date="2022-11" db="EMBL/GenBank/DDBJ databases">
        <authorList>
            <person name="Petersen C."/>
        </authorList>
    </citation>
    <scope>NUCLEOTIDE SEQUENCE</scope>
    <source>
        <strain evidence="3">IBT 34128</strain>
    </source>
</reference>
<dbReference type="AlphaFoldDB" id="A0A9W9G9A4"/>
<organism evidence="3 4">
    <name type="scientific">Penicillium alfredii</name>
    <dbReference type="NCBI Taxonomy" id="1506179"/>
    <lineage>
        <taxon>Eukaryota</taxon>
        <taxon>Fungi</taxon>
        <taxon>Dikarya</taxon>
        <taxon>Ascomycota</taxon>
        <taxon>Pezizomycotina</taxon>
        <taxon>Eurotiomycetes</taxon>
        <taxon>Eurotiomycetidae</taxon>
        <taxon>Eurotiales</taxon>
        <taxon>Aspergillaceae</taxon>
        <taxon>Penicillium</taxon>
    </lineage>
</organism>
<keyword evidence="2" id="KW-0732">Signal</keyword>
<reference evidence="3" key="2">
    <citation type="journal article" date="2023" name="IMA Fungus">
        <title>Comparative genomic study of the Penicillium genus elucidates a diverse pangenome and 15 lateral gene transfer events.</title>
        <authorList>
            <person name="Petersen C."/>
            <person name="Sorensen T."/>
            <person name="Nielsen M.R."/>
            <person name="Sondergaard T.E."/>
            <person name="Sorensen J.L."/>
            <person name="Fitzpatrick D.A."/>
            <person name="Frisvad J.C."/>
            <person name="Nielsen K.L."/>
        </authorList>
    </citation>
    <scope>NUCLEOTIDE SEQUENCE</scope>
    <source>
        <strain evidence="3">IBT 34128</strain>
    </source>
</reference>
<feature type="region of interest" description="Disordered" evidence="1">
    <location>
        <begin position="223"/>
        <end position="244"/>
    </location>
</feature>
<gene>
    <name evidence="3" type="ORF">NUU61_000170</name>
</gene>
<proteinExistence type="predicted"/>
<evidence type="ECO:0000313" key="4">
    <source>
        <dbReference type="Proteomes" id="UP001141434"/>
    </source>
</evidence>
<dbReference type="Proteomes" id="UP001141434">
    <property type="component" value="Unassembled WGS sequence"/>
</dbReference>
<evidence type="ECO:0000313" key="3">
    <source>
        <dbReference type="EMBL" id="KAJ5114411.1"/>
    </source>
</evidence>
<comment type="caution">
    <text evidence="3">The sequence shown here is derived from an EMBL/GenBank/DDBJ whole genome shotgun (WGS) entry which is preliminary data.</text>
</comment>
<sequence>MRFFSYLGSFIATGAALSSAASPSCSPSSGDTQVLQFAWAISEFVGQFYASIPINQTFAGGLQNSTSAKVALANLKGIEKKSNLTIQAIKQVSWKAPNFKKPSCKYTIPKANSVLSFARYAYQFETTLSGAYIGLAGYTQSPEVSFLLARLAAEHSAHATWIGNRVNSTLFPTNSSSLFPAYLPTQVLKSKNETGSLGRYLHGCVTAPSSPCGSLKIGPLDANTTTSSASASSSTAKASRRRLY</sequence>